<keyword evidence="2" id="KW-1185">Reference proteome</keyword>
<dbReference type="Gene3D" id="3.20.20.80">
    <property type="entry name" value="Glycosidases"/>
    <property type="match status" value="1"/>
</dbReference>
<dbReference type="Proteomes" id="UP000576969">
    <property type="component" value="Unassembled WGS sequence"/>
</dbReference>
<name>A0A7Y9GKA7_9MICO</name>
<accession>A0A7Y9GKA7</accession>
<comment type="caution">
    <text evidence="1">The sequence shown here is derived from an EMBL/GenBank/DDBJ whole genome shotgun (WGS) entry which is preliminary data.</text>
</comment>
<evidence type="ECO:0000313" key="2">
    <source>
        <dbReference type="Proteomes" id="UP000576969"/>
    </source>
</evidence>
<gene>
    <name evidence="1" type="ORF">BJ991_000012</name>
</gene>
<organism evidence="1 2">
    <name type="scientific">Microbacterium immunditiarum</name>
    <dbReference type="NCBI Taxonomy" id="337480"/>
    <lineage>
        <taxon>Bacteria</taxon>
        <taxon>Bacillati</taxon>
        <taxon>Actinomycetota</taxon>
        <taxon>Actinomycetes</taxon>
        <taxon>Micrococcales</taxon>
        <taxon>Microbacteriaceae</taxon>
        <taxon>Microbacterium</taxon>
    </lineage>
</organism>
<dbReference type="AlphaFoldDB" id="A0A7Y9GKA7"/>
<protein>
    <submittedName>
        <fullName evidence="1">Uncharacterized protein</fullName>
    </submittedName>
</protein>
<proteinExistence type="predicted"/>
<evidence type="ECO:0000313" key="1">
    <source>
        <dbReference type="EMBL" id="NYE17984.1"/>
    </source>
</evidence>
<sequence>MTTPFITATVGKLWQGGMQYEFAGTNLYYLDYKTEAMVDAVLDAAAETGFDVVRT</sequence>
<reference evidence="1 2" key="1">
    <citation type="submission" date="2020-07" db="EMBL/GenBank/DDBJ databases">
        <title>Sequencing the genomes of 1000 actinobacteria strains.</title>
        <authorList>
            <person name="Klenk H.-P."/>
        </authorList>
    </citation>
    <scope>NUCLEOTIDE SEQUENCE [LARGE SCALE GENOMIC DNA]</scope>
    <source>
        <strain evidence="1 2">DSM 24662</strain>
    </source>
</reference>
<dbReference type="EMBL" id="JACCBV010000001">
    <property type="protein sequence ID" value="NYE17984.1"/>
    <property type="molecule type" value="Genomic_DNA"/>
</dbReference>
<dbReference type="InterPro" id="IPR017853">
    <property type="entry name" value="GH"/>
</dbReference>
<dbReference type="SUPFAM" id="SSF51445">
    <property type="entry name" value="(Trans)glycosidases"/>
    <property type="match status" value="1"/>
</dbReference>
<dbReference type="RefSeq" id="WP_179486440.1">
    <property type="nucleotide sequence ID" value="NZ_JACCBV010000001.1"/>
</dbReference>